<keyword evidence="5" id="KW-0813">Transport</keyword>
<dbReference type="RefSeq" id="WP_078925667.1">
    <property type="nucleotide sequence ID" value="NZ_FUXB01000005.1"/>
</dbReference>
<protein>
    <submittedName>
        <fullName evidence="7">Phosphate transport system permease protein</fullName>
    </submittedName>
</protein>
<keyword evidence="8" id="KW-1185">Reference proteome</keyword>
<reference evidence="8" key="1">
    <citation type="submission" date="2017-02" db="EMBL/GenBank/DDBJ databases">
        <authorList>
            <person name="Varghese N."/>
            <person name="Submissions S."/>
        </authorList>
    </citation>
    <scope>NUCLEOTIDE SEQUENCE [LARGE SCALE GENOMIC DNA]</scope>
    <source>
        <strain evidence="8">DSM 19608</strain>
    </source>
</reference>
<name>A0A1T4N8K2_VIBCI</name>
<feature type="transmembrane region" description="Helical" evidence="5">
    <location>
        <begin position="21"/>
        <end position="52"/>
    </location>
</feature>
<feature type="transmembrane region" description="Helical" evidence="5">
    <location>
        <begin position="437"/>
        <end position="460"/>
    </location>
</feature>
<dbReference type="PANTHER" id="PTHR42727:SF1">
    <property type="entry name" value="PHOSPHATE TRANSPORT SYSTEM PERMEASE"/>
    <property type="match status" value="1"/>
</dbReference>
<feature type="transmembrane region" description="Helical" evidence="5">
    <location>
        <begin position="498"/>
        <end position="523"/>
    </location>
</feature>
<feature type="transmembrane region" description="Helical" evidence="5">
    <location>
        <begin position="472"/>
        <end position="492"/>
    </location>
</feature>
<evidence type="ECO:0000313" key="8">
    <source>
        <dbReference type="Proteomes" id="UP000190834"/>
    </source>
</evidence>
<gene>
    <name evidence="7" type="ORF">SAMN02745782_01265</name>
</gene>
<dbReference type="InterPro" id="IPR011048">
    <property type="entry name" value="Haem_d1_sf"/>
</dbReference>
<sequence length="732" mass="82136">MAYVEFSLQERDRKRLIKDRMIRFAVTCGGVSVLGALILIFVYLALVALPLFGDAQLHSKFAQQALPEVEPKILAIDDYGEHLFVVTKQGDIQFWPVNQPEAFPIWSQSLPFTPTWLVKGNPQDGWFLAINRQHQATVLRPIFDHTIGKEGRVFSPKLERWPLSENITIAPVEQNIHLLSFAVTQTNLYFASYLDDGRVVIRWVSKGSNRVEESVLAQRYAQLDQLLMTPDGKTLYLRQGERLSVVQQDGKGYLLREDVDLSQGHAALSVSEITLLSGAYSLLVTYDNGQVSQWFDVLEKGQRSFTAIRHFRLAPHIQLLLPDTHRKGFYTFYPNGTVQSHYTTSEKLVLFERVLAQAPSMAVMSDNERYLAMLSQGIVNIAEVNNPHPEVSLSSLWRKVWYESYPEPQFVWQSTSADNDFEAKFSIVPIAFGTLKAAFYAMFFAVPIAVLAAIYTAYFMAPSMRRVVKPTIELMEALPTVIIGFLAGLWLAPIVESHLTSVVVLLIGLPLSTIVFGVIWSWLPKRMVGRGVVKWHALVLIPLLLGIMVVTLSYSRELEQIFFAGDILLYLQERGIGFDQRNALVVGMAMGFAVIPTIFTIAEDAIFSVPKHLSDGSLALGATAWQTLLRVVLLTASPGIFSAVMMGLGRAVGETMIVLMATGNTPILDWNILEGMRTLSANIAVELPESEVASSHYRILFLSALLLFLFTFVVNSLAEWVRQRLRTRYRSL</sequence>
<dbReference type="STRING" id="1123491.SAMN02745782_01265"/>
<dbReference type="GO" id="GO:0005886">
    <property type="term" value="C:plasma membrane"/>
    <property type="evidence" value="ECO:0007669"/>
    <property type="project" value="UniProtKB-SubCell"/>
</dbReference>
<dbReference type="InterPro" id="IPR000515">
    <property type="entry name" value="MetI-like"/>
</dbReference>
<evidence type="ECO:0000256" key="1">
    <source>
        <dbReference type="ARBA" id="ARBA00004651"/>
    </source>
</evidence>
<proteinExistence type="inferred from homology"/>
<dbReference type="Gene3D" id="1.10.3720.10">
    <property type="entry name" value="MetI-like"/>
    <property type="match status" value="1"/>
</dbReference>
<dbReference type="SUPFAM" id="SSF161098">
    <property type="entry name" value="MetI-like"/>
    <property type="match status" value="2"/>
</dbReference>
<keyword evidence="2 5" id="KW-0812">Transmembrane</keyword>
<dbReference type="EMBL" id="FUXB01000005">
    <property type="protein sequence ID" value="SJZ75552.1"/>
    <property type="molecule type" value="Genomic_DNA"/>
</dbReference>
<dbReference type="Proteomes" id="UP000190834">
    <property type="component" value="Unassembled WGS sequence"/>
</dbReference>
<keyword evidence="4 5" id="KW-0472">Membrane</keyword>
<feature type="transmembrane region" description="Helical" evidence="5">
    <location>
        <begin position="628"/>
        <end position="648"/>
    </location>
</feature>
<evidence type="ECO:0000259" key="6">
    <source>
        <dbReference type="PROSITE" id="PS50928"/>
    </source>
</evidence>
<evidence type="ECO:0000256" key="2">
    <source>
        <dbReference type="ARBA" id="ARBA00022692"/>
    </source>
</evidence>
<dbReference type="InterPro" id="IPR035906">
    <property type="entry name" value="MetI-like_sf"/>
</dbReference>
<dbReference type="PROSITE" id="PS50928">
    <property type="entry name" value="ABC_TM1"/>
    <property type="match status" value="1"/>
</dbReference>
<feature type="transmembrane region" description="Helical" evidence="5">
    <location>
        <begin position="583"/>
        <end position="607"/>
    </location>
</feature>
<dbReference type="SUPFAM" id="SSF51004">
    <property type="entry name" value="C-terminal (heme d1) domain of cytochrome cd1-nitrite reductase"/>
    <property type="match status" value="1"/>
</dbReference>
<feature type="transmembrane region" description="Helical" evidence="5">
    <location>
        <begin position="535"/>
        <end position="554"/>
    </location>
</feature>
<comment type="subcellular location">
    <subcellularLocation>
        <location evidence="1 5">Cell membrane</location>
        <topology evidence="1 5">Multi-pass membrane protein</topology>
    </subcellularLocation>
</comment>
<comment type="similarity">
    <text evidence="5">Belongs to the binding-protein-dependent transport system permease family.</text>
</comment>
<evidence type="ECO:0000313" key="7">
    <source>
        <dbReference type="EMBL" id="SJZ75552.1"/>
    </source>
</evidence>
<dbReference type="Pfam" id="PF00528">
    <property type="entry name" value="BPD_transp_1"/>
    <property type="match status" value="1"/>
</dbReference>
<dbReference type="PANTHER" id="PTHR42727">
    <property type="entry name" value="PHOSPHATE TRANSPORT SYSTEM PERMEASE PROTEIN"/>
    <property type="match status" value="1"/>
</dbReference>
<organism evidence="7 8">
    <name type="scientific">Vibrio cincinnatiensis DSM 19608</name>
    <dbReference type="NCBI Taxonomy" id="1123491"/>
    <lineage>
        <taxon>Bacteria</taxon>
        <taxon>Pseudomonadati</taxon>
        <taxon>Pseudomonadota</taxon>
        <taxon>Gammaproteobacteria</taxon>
        <taxon>Vibrionales</taxon>
        <taxon>Vibrionaceae</taxon>
        <taxon>Vibrio</taxon>
    </lineage>
</organism>
<feature type="domain" description="ABC transmembrane type-1" evidence="6">
    <location>
        <begin position="431"/>
        <end position="718"/>
    </location>
</feature>
<evidence type="ECO:0000256" key="4">
    <source>
        <dbReference type="ARBA" id="ARBA00023136"/>
    </source>
</evidence>
<evidence type="ECO:0000256" key="3">
    <source>
        <dbReference type="ARBA" id="ARBA00022989"/>
    </source>
</evidence>
<dbReference type="GeneID" id="70584259"/>
<accession>A0A1T4N8K2</accession>
<dbReference type="OrthoDB" id="9785113at2"/>
<feature type="transmembrane region" description="Helical" evidence="5">
    <location>
        <begin position="699"/>
        <end position="721"/>
    </location>
</feature>
<dbReference type="GO" id="GO:0055085">
    <property type="term" value="P:transmembrane transport"/>
    <property type="evidence" value="ECO:0007669"/>
    <property type="project" value="InterPro"/>
</dbReference>
<dbReference type="AlphaFoldDB" id="A0A1T4N8K2"/>
<dbReference type="CDD" id="cd06261">
    <property type="entry name" value="TM_PBP2"/>
    <property type="match status" value="1"/>
</dbReference>
<keyword evidence="3 5" id="KW-1133">Transmembrane helix</keyword>
<evidence type="ECO:0000256" key="5">
    <source>
        <dbReference type="RuleBase" id="RU363032"/>
    </source>
</evidence>